<evidence type="ECO:0000313" key="2">
    <source>
        <dbReference type="Proteomes" id="UP000075881"/>
    </source>
</evidence>
<dbReference type="Proteomes" id="UP000075881">
    <property type="component" value="Unassembled WGS sequence"/>
</dbReference>
<protein>
    <submittedName>
        <fullName evidence="1">Uncharacterized protein</fullName>
    </submittedName>
</protein>
<reference evidence="2" key="1">
    <citation type="submission" date="2013-03" db="EMBL/GenBank/DDBJ databases">
        <title>The Genome Sequence of Anopheles christyi ACHKN1017.</title>
        <authorList>
            <consortium name="The Broad Institute Genomics Platform"/>
            <person name="Neafsey D.E."/>
            <person name="Besansky N."/>
            <person name="Walker B."/>
            <person name="Young S.K."/>
            <person name="Zeng Q."/>
            <person name="Gargeya S."/>
            <person name="Fitzgerald M."/>
            <person name="Haas B."/>
            <person name="Abouelleil A."/>
            <person name="Allen A.W."/>
            <person name="Alvarado L."/>
            <person name="Arachchi H.M."/>
            <person name="Berlin A.M."/>
            <person name="Chapman S.B."/>
            <person name="Gainer-Dewar J."/>
            <person name="Goldberg J."/>
            <person name="Griggs A."/>
            <person name="Gujja S."/>
            <person name="Hansen M."/>
            <person name="Howarth C."/>
            <person name="Imamovic A."/>
            <person name="Ireland A."/>
            <person name="Larimer J."/>
            <person name="McCowan C."/>
            <person name="Murphy C."/>
            <person name="Pearson M."/>
            <person name="Poon T.W."/>
            <person name="Priest M."/>
            <person name="Roberts A."/>
            <person name="Saif S."/>
            <person name="Shea T."/>
            <person name="Sisk P."/>
            <person name="Sykes S."/>
            <person name="Wortman J."/>
            <person name="Nusbaum C."/>
            <person name="Birren B."/>
        </authorList>
    </citation>
    <scope>NUCLEOTIDE SEQUENCE [LARGE SCALE GENOMIC DNA]</scope>
    <source>
        <strain evidence="2">ACHKN1017</strain>
    </source>
</reference>
<reference evidence="1" key="2">
    <citation type="submission" date="2020-05" db="UniProtKB">
        <authorList>
            <consortium name="EnsemblMetazoa"/>
        </authorList>
    </citation>
    <scope>IDENTIFICATION</scope>
    <source>
        <strain evidence="1">ACHKN1017</strain>
    </source>
</reference>
<accession>A0A182KI31</accession>
<dbReference type="AlphaFoldDB" id="A0A182KI31"/>
<sequence length="123" mass="12940">MTSTSSCDASLCALVSNDTDPPPAPIDICSSPDGCQANWFGAEAGISPPAPPAPTADAFRCISFKLLGCCRLCPLMLRSDFPRKPSRISISVGYGRRRSPCCQVSGAHIALEKLTSPESVLLL</sequence>
<proteinExistence type="predicted"/>
<evidence type="ECO:0000313" key="1">
    <source>
        <dbReference type="EnsemblMetazoa" id="ACHR014130-PA"/>
    </source>
</evidence>
<dbReference type="VEuPathDB" id="VectorBase:ACHR014130"/>
<name>A0A182KI31_9DIPT</name>
<keyword evidence="2" id="KW-1185">Reference proteome</keyword>
<organism evidence="1 2">
    <name type="scientific">Anopheles christyi</name>
    <dbReference type="NCBI Taxonomy" id="43041"/>
    <lineage>
        <taxon>Eukaryota</taxon>
        <taxon>Metazoa</taxon>
        <taxon>Ecdysozoa</taxon>
        <taxon>Arthropoda</taxon>
        <taxon>Hexapoda</taxon>
        <taxon>Insecta</taxon>
        <taxon>Pterygota</taxon>
        <taxon>Neoptera</taxon>
        <taxon>Endopterygota</taxon>
        <taxon>Diptera</taxon>
        <taxon>Nematocera</taxon>
        <taxon>Culicoidea</taxon>
        <taxon>Culicidae</taxon>
        <taxon>Anophelinae</taxon>
        <taxon>Anopheles</taxon>
    </lineage>
</organism>
<dbReference type="EnsemblMetazoa" id="ACHR014130-RA">
    <property type="protein sequence ID" value="ACHR014130-PA"/>
    <property type="gene ID" value="ACHR014130"/>
</dbReference>